<gene>
    <name evidence="2" type="ORF">NSO95_01485</name>
</gene>
<evidence type="ECO:0000256" key="1">
    <source>
        <dbReference type="SAM" id="SignalP"/>
    </source>
</evidence>
<comment type="caution">
    <text evidence="2">The sequence shown here is derived from an EMBL/GenBank/DDBJ whole genome shotgun (WGS) entry which is preliminary data.</text>
</comment>
<organism evidence="2 3">
    <name type="scientific">Parerythrobacter lacustris</name>
    <dbReference type="NCBI Taxonomy" id="2969984"/>
    <lineage>
        <taxon>Bacteria</taxon>
        <taxon>Pseudomonadati</taxon>
        <taxon>Pseudomonadota</taxon>
        <taxon>Alphaproteobacteria</taxon>
        <taxon>Sphingomonadales</taxon>
        <taxon>Erythrobacteraceae</taxon>
        <taxon>Parerythrobacter</taxon>
    </lineage>
</organism>
<evidence type="ECO:0000313" key="3">
    <source>
        <dbReference type="Proteomes" id="UP001206067"/>
    </source>
</evidence>
<feature type="chain" id="PRO_5045524233" evidence="1">
    <location>
        <begin position="23"/>
        <end position="171"/>
    </location>
</feature>
<feature type="signal peptide" evidence="1">
    <location>
        <begin position="1"/>
        <end position="22"/>
    </location>
</feature>
<evidence type="ECO:0000313" key="2">
    <source>
        <dbReference type="EMBL" id="MCR2832605.1"/>
    </source>
</evidence>
<reference evidence="2 3" key="1">
    <citation type="submission" date="2022-08" db="EMBL/GenBank/DDBJ databases">
        <title>Polyphasic taxonomy analysis of Qipengyuania sp.RS5-5.</title>
        <authorList>
            <person name="Xamxidin M."/>
            <person name="Wu M."/>
        </authorList>
    </citation>
    <scope>NUCLEOTIDE SEQUENCE [LARGE SCALE GENOMIC DNA]</scope>
    <source>
        <strain evidence="2 3">RS5-5</strain>
    </source>
</reference>
<dbReference type="RefSeq" id="WP_257594367.1">
    <property type="nucleotide sequence ID" value="NZ_JANKHH010000001.1"/>
</dbReference>
<name>A0ABT1XPP7_9SPHN</name>
<proteinExistence type="predicted"/>
<keyword evidence="3" id="KW-1185">Reference proteome</keyword>
<sequence>MHRPVALLLALFAALWSLPASAAVELSFHSYGGGLFSGRYPHAFIVMKGTLDRNGKAVNENYGFTAKEVTPAILQGPVAHDIMVEKADYIKQTKRHFTVKLSDAQYWKIRDEVSAWRNAPGKYYDLDKRNCIHFVGAMAQIVGLKVSYPKDMLRKPKRWLDHVKGLNPSLK</sequence>
<keyword evidence="1" id="KW-0732">Signal</keyword>
<protein>
    <submittedName>
        <fullName evidence="2">Uncharacterized protein</fullName>
    </submittedName>
</protein>
<dbReference type="Proteomes" id="UP001206067">
    <property type="component" value="Unassembled WGS sequence"/>
</dbReference>
<dbReference type="EMBL" id="JANKHH010000001">
    <property type="protein sequence ID" value="MCR2832605.1"/>
    <property type="molecule type" value="Genomic_DNA"/>
</dbReference>
<accession>A0ABT1XPP7</accession>